<name>A0A7W9EUA9_9SPHN</name>
<proteinExistence type="predicted"/>
<evidence type="ECO:0000259" key="1">
    <source>
        <dbReference type="Pfam" id="PF03713"/>
    </source>
</evidence>
<dbReference type="InterPro" id="IPR012347">
    <property type="entry name" value="Ferritin-like"/>
</dbReference>
<dbReference type="PANTHER" id="PTHR36933:SF1">
    <property type="entry name" value="SLL0788 PROTEIN"/>
    <property type="match status" value="1"/>
</dbReference>
<protein>
    <submittedName>
        <fullName evidence="2">Uncharacterized protein (DUF305 family)</fullName>
    </submittedName>
</protein>
<dbReference type="AlphaFoldDB" id="A0A7W9EUA9"/>
<dbReference type="Proteomes" id="UP000546200">
    <property type="component" value="Unassembled WGS sequence"/>
</dbReference>
<comment type="caution">
    <text evidence="2">The sequence shown here is derived from an EMBL/GenBank/DDBJ whole genome shotgun (WGS) entry which is preliminary data.</text>
</comment>
<dbReference type="EMBL" id="JACIJK010000005">
    <property type="protein sequence ID" value="MBB5714980.1"/>
    <property type="molecule type" value="Genomic_DNA"/>
</dbReference>
<organism evidence="2 3">
    <name type="scientific">Sphingomonas aerophila</name>
    <dbReference type="NCBI Taxonomy" id="1344948"/>
    <lineage>
        <taxon>Bacteria</taxon>
        <taxon>Pseudomonadati</taxon>
        <taxon>Pseudomonadota</taxon>
        <taxon>Alphaproteobacteria</taxon>
        <taxon>Sphingomonadales</taxon>
        <taxon>Sphingomonadaceae</taxon>
        <taxon>Sphingomonas</taxon>
    </lineage>
</organism>
<reference evidence="2 3" key="1">
    <citation type="submission" date="2020-08" db="EMBL/GenBank/DDBJ databases">
        <title>Genomic Encyclopedia of Type Strains, Phase IV (KMG-IV): sequencing the most valuable type-strain genomes for metagenomic binning, comparative biology and taxonomic classification.</title>
        <authorList>
            <person name="Goeker M."/>
        </authorList>
    </citation>
    <scope>NUCLEOTIDE SEQUENCE [LARGE SCALE GENOMIC DNA]</scope>
    <source>
        <strain evidence="2 3">DSM 100044</strain>
    </source>
</reference>
<keyword evidence="3" id="KW-1185">Reference proteome</keyword>
<evidence type="ECO:0000313" key="3">
    <source>
        <dbReference type="Proteomes" id="UP000546200"/>
    </source>
</evidence>
<dbReference type="Gene3D" id="1.20.1260.10">
    <property type="match status" value="1"/>
</dbReference>
<evidence type="ECO:0000313" key="2">
    <source>
        <dbReference type="EMBL" id="MBB5714980.1"/>
    </source>
</evidence>
<dbReference type="PANTHER" id="PTHR36933">
    <property type="entry name" value="SLL0788 PROTEIN"/>
    <property type="match status" value="1"/>
</dbReference>
<dbReference type="Pfam" id="PF03713">
    <property type="entry name" value="DUF305"/>
    <property type="match status" value="1"/>
</dbReference>
<dbReference type="InterPro" id="IPR005183">
    <property type="entry name" value="DUF305_CopM-like"/>
</dbReference>
<feature type="domain" description="DUF305" evidence="1">
    <location>
        <begin position="9"/>
        <end position="72"/>
    </location>
</feature>
<dbReference type="RefSeq" id="WP_184056867.1">
    <property type="nucleotide sequence ID" value="NZ_JACIJK010000005.1"/>
</dbReference>
<accession>A0A7W9EUA9</accession>
<gene>
    <name evidence="2" type="ORF">FHS94_001821</name>
</gene>
<sequence>MGPVDRDPDIAFAGGMIAHHRGAVDMARVELSHHNDTQMRALATGVTTAHEGGIAAMERWMRTGGQPLSTKDPSGHAH</sequence>